<feature type="transmembrane region" description="Helical" evidence="6">
    <location>
        <begin position="151"/>
        <end position="171"/>
    </location>
</feature>
<reference evidence="7" key="1">
    <citation type="submission" date="2023-12" db="EMBL/GenBank/DDBJ databases">
        <title>Fervidustalea candida gen. nov., sp. nov., a novel member of the family Paenibacillaceae isolated from a geothermal area.</title>
        <authorList>
            <person name="Li W.-J."/>
            <person name="Jiao J.-Y."/>
            <person name="Chen Y."/>
        </authorList>
    </citation>
    <scope>NUCLEOTIDE SEQUENCE</scope>
    <source>
        <strain evidence="7">SYSU GA230002</strain>
    </source>
</reference>
<evidence type="ECO:0000313" key="7">
    <source>
        <dbReference type="EMBL" id="MEB3102893.1"/>
    </source>
</evidence>
<organism evidence="7 8">
    <name type="scientific">Ferviditalea candida</name>
    <dbReference type="NCBI Taxonomy" id="3108399"/>
    <lineage>
        <taxon>Bacteria</taxon>
        <taxon>Bacillati</taxon>
        <taxon>Bacillota</taxon>
        <taxon>Bacilli</taxon>
        <taxon>Bacillales</taxon>
        <taxon>Paenibacillaceae</taxon>
        <taxon>Ferviditalea</taxon>
    </lineage>
</organism>
<feature type="transmembrane region" description="Helical" evidence="6">
    <location>
        <begin position="115"/>
        <end position="139"/>
    </location>
</feature>
<dbReference type="Proteomes" id="UP001310386">
    <property type="component" value="Unassembled WGS sequence"/>
</dbReference>
<keyword evidence="4 6" id="KW-1133">Transmembrane helix</keyword>
<dbReference type="InterPro" id="IPR003339">
    <property type="entry name" value="ABC/ECF_trnsptr_transmembrane"/>
</dbReference>
<accession>A0ABU5ZK61</accession>
<evidence type="ECO:0000256" key="6">
    <source>
        <dbReference type="SAM" id="Phobius"/>
    </source>
</evidence>
<keyword evidence="3 6" id="KW-0812">Transmembrane</keyword>
<name>A0ABU5ZK61_9BACL</name>
<dbReference type="EMBL" id="JAYJLD010000024">
    <property type="protein sequence ID" value="MEB3102893.1"/>
    <property type="molecule type" value="Genomic_DNA"/>
</dbReference>
<dbReference type="CDD" id="cd16914">
    <property type="entry name" value="EcfT"/>
    <property type="match status" value="1"/>
</dbReference>
<evidence type="ECO:0000256" key="3">
    <source>
        <dbReference type="ARBA" id="ARBA00022692"/>
    </source>
</evidence>
<proteinExistence type="predicted"/>
<evidence type="ECO:0000313" key="8">
    <source>
        <dbReference type="Proteomes" id="UP001310386"/>
    </source>
</evidence>
<evidence type="ECO:0000256" key="1">
    <source>
        <dbReference type="ARBA" id="ARBA00004651"/>
    </source>
</evidence>
<feature type="transmembrane region" description="Helical" evidence="6">
    <location>
        <begin position="25"/>
        <end position="55"/>
    </location>
</feature>
<dbReference type="InterPro" id="IPR052770">
    <property type="entry name" value="Cobalt_transport_CbiQ"/>
</dbReference>
<evidence type="ECO:0000256" key="4">
    <source>
        <dbReference type="ARBA" id="ARBA00022989"/>
    </source>
</evidence>
<evidence type="ECO:0000256" key="5">
    <source>
        <dbReference type="ARBA" id="ARBA00023136"/>
    </source>
</evidence>
<comment type="caution">
    <text evidence="7">The sequence shown here is derived from an EMBL/GenBank/DDBJ whole genome shotgun (WGS) entry which is preliminary data.</text>
</comment>
<dbReference type="Pfam" id="PF02361">
    <property type="entry name" value="CbiQ"/>
    <property type="match status" value="1"/>
</dbReference>
<evidence type="ECO:0000256" key="2">
    <source>
        <dbReference type="ARBA" id="ARBA00022475"/>
    </source>
</evidence>
<dbReference type="PANTHER" id="PTHR43723:SF1">
    <property type="entry name" value="COBALT TRANSPORT PROTEIN CBIQ"/>
    <property type="match status" value="1"/>
</dbReference>
<dbReference type="RefSeq" id="WP_371755019.1">
    <property type="nucleotide sequence ID" value="NZ_JAYJLD010000024.1"/>
</dbReference>
<protein>
    <submittedName>
        <fullName evidence="7">Cobalt ECF transporter T component CbiQ</fullName>
    </submittedName>
</protein>
<keyword evidence="5 6" id="KW-0472">Membrane</keyword>
<dbReference type="NCBIfam" id="TIGR02454">
    <property type="entry name" value="ECF_T_CbiQ"/>
    <property type="match status" value="1"/>
</dbReference>
<gene>
    <name evidence="7" type="primary">cbiQ</name>
    <name evidence="7" type="ORF">VF724_14630</name>
</gene>
<sequence length="266" mass="29646">MIRQIDSFSYTNKLRPVSPLWKSGFAAVLFLLSYVSPPLVQTAIFGWISVWIVVYAKISFKFYLGLLGMSCLFYIASLPALLAEIQATPSAADSPGGTILLAAAHWIVYVRPSGAAFAGMLGLRIIAASSCLLFLILTTPFSQLLQILNKLRVPTLVLQLMLIMYRFLFLLSDTATNMYTAQRARGGHHGFRNKLADTAVMVSRLFVKTMLQYKNLSYGLASRGFIDEIRTAPYEAAPIPRRYYWESLIGVVLLAGLSIWLYGRKL</sequence>
<feature type="transmembrane region" description="Helical" evidence="6">
    <location>
        <begin position="243"/>
        <end position="263"/>
    </location>
</feature>
<dbReference type="PANTHER" id="PTHR43723">
    <property type="entry name" value="COBALT TRANSPORT PROTEIN CBIQ"/>
    <property type="match status" value="1"/>
</dbReference>
<feature type="transmembrane region" description="Helical" evidence="6">
    <location>
        <begin position="62"/>
        <end position="82"/>
    </location>
</feature>
<keyword evidence="2" id="KW-1003">Cell membrane</keyword>
<comment type="subcellular location">
    <subcellularLocation>
        <location evidence="1">Cell membrane</location>
        <topology evidence="1">Multi-pass membrane protein</topology>
    </subcellularLocation>
</comment>
<keyword evidence="8" id="KW-1185">Reference proteome</keyword>
<dbReference type="InterPro" id="IPR012809">
    <property type="entry name" value="ECF_CbiQ"/>
</dbReference>